<evidence type="ECO:0000259" key="3">
    <source>
        <dbReference type="Pfam" id="PF04453"/>
    </source>
</evidence>
<sequence length="786" mass="86853" precursor="true">MYKNKDRRRLGRCVPAALVAGLLPGGAVLAADMTAEDISTYRGCPVAPPPLVLPENGDTSSLIADSAELADQVATARGDVHLERDGQTLEAPFVRYNRATTQTEARGGLKYLRDGLYLTADKGNVNTRSRSGTFSNVDYSVLTNGARGQAGQVDSLGDNRYRLNTANYSTCPGPTKAWLLSAKRIDLDRESGRGVARDATLKIYDVPVFYTPYLNFPIDDQRHTGFLAPVIGGSGNSGFELATPYYINIADNYDATIVPRVMSKRGLQLGGQFRYLFEHHVGEFDGQVLPYDAEYGAERDLIHYEHLGQLSENVGIAAMYSRVSDDDYFDDLSNNLANTSTSNLERSIALQAVQPGMRFTLLAQDFQTLNDDFNGLGGRFEDNPYRRVPEARFELLTPTAPFQLGFDGEFVNFRRDDSVNAYRTDARPNIQWTHDEGGWFLNSEAAYRITHYDLRDLNDARGFVTPTQDTVNRTIPSFKADAGLRLSRSFNNGWIQTLEPRMQYLLVGYEDQSNIPIFDSGSATLNYDQLYANNRYTGLDRVSDANQITLGVSSRIVSPNTGRTVGEAALGRVTSFRDLRVGLPNAGTTGYGDDGSDYVASGMFSPTETFLARGVVQYNPEDSEIDRALAGTTLGRREGYQLDLGYRYYRDYRPARDVFGSDDDTTTNLIPGQFETLSQVAVGARAPITDRVNLIGRWNYSLEGGSNVESLAGIEYRPSCCYAVRAAWRRFVADDNGNQDTAVMVQFVLRGLGQFGNSVTSFVDSNVFSPTMQNDSYNSFDTISAP</sequence>
<feature type="chain" id="PRO_5019596192" description="LPS-assembly protein LptD" evidence="2">
    <location>
        <begin position="31"/>
        <end position="786"/>
    </location>
</feature>
<reference evidence="5 6" key="1">
    <citation type="submission" date="2013-10" db="EMBL/GenBank/DDBJ databases">
        <title>Salinisphaera japonica YTM-1 Genome Sequencing.</title>
        <authorList>
            <person name="Lai Q."/>
            <person name="Li C."/>
            <person name="Shao Z."/>
        </authorList>
    </citation>
    <scope>NUCLEOTIDE SEQUENCE [LARGE SCALE GENOMIC DNA]</scope>
    <source>
        <strain evidence="5 6">YTM-1</strain>
    </source>
</reference>
<evidence type="ECO:0000313" key="6">
    <source>
        <dbReference type="Proteomes" id="UP000285310"/>
    </source>
</evidence>
<evidence type="ECO:0000313" key="5">
    <source>
        <dbReference type="EMBL" id="ROO30138.1"/>
    </source>
</evidence>
<dbReference type="Pfam" id="PF04453">
    <property type="entry name" value="LptD"/>
    <property type="match status" value="1"/>
</dbReference>
<comment type="caution">
    <text evidence="2">Lacks conserved residue(s) required for the propagation of feature annotation.</text>
</comment>
<dbReference type="GO" id="GO:1990351">
    <property type="term" value="C:transporter complex"/>
    <property type="evidence" value="ECO:0007669"/>
    <property type="project" value="TreeGrafter"/>
</dbReference>
<comment type="subunit">
    <text evidence="2">Component of the lipopolysaccharide transport and assembly complex. Interacts with LptE and LptA.</text>
</comment>
<comment type="similarity">
    <text evidence="2">Belongs to the LptD family.</text>
</comment>
<comment type="caution">
    <text evidence="5">The sequence shown here is derived from an EMBL/GenBank/DDBJ whole genome shotgun (WGS) entry which is preliminary data.</text>
</comment>
<dbReference type="GO" id="GO:0009279">
    <property type="term" value="C:cell outer membrane"/>
    <property type="evidence" value="ECO:0007669"/>
    <property type="project" value="UniProtKB-SubCell"/>
</dbReference>
<dbReference type="InterPro" id="IPR007543">
    <property type="entry name" value="LptD_C"/>
</dbReference>
<proteinExistence type="inferred from homology"/>
<feature type="signal peptide" evidence="2">
    <location>
        <begin position="1"/>
        <end position="30"/>
    </location>
</feature>
<feature type="domain" description="LPS-assembly protein LptD central" evidence="4">
    <location>
        <begin position="196"/>
        <end position="276"/>
    </location>
</feature>
<dbReference type="AlphaFoldDB" id="A0A423PX03"/>
<dbReference type="GO" id="GO:0015920">
    <property type="term" value="P:lipopolysaccharide transport"/>
    <property type="evidence" value="ECO:0007669"/>
    <property type="project" value="InterPro"/>
</dbReference>
<dbReference type="Proteomes" id="UP000285310">
    <property type="component" value="Unassembled WGS sequence"/>
</dbReference>
<keyword evidence="6" id="KW-1185">Reference proteome</keyword>
<evidence type="ECO:0000256" key="2">
    <source>
        <dbReference type="HAMAP-Rule" id="MF_01411"/>
    </source>
</evidence>
<comment type="subcellular location">
    <subcellularLocation>
        <location evidence="2">Cell outer membrane</location>
    </subcellularLocation>
</comment>
<protein>
    <recommendedName>
        <fullName evidence="2">LPS-assembly protein LptD</fullName>
    </recommendedName>
</protein>
<keyword evidence="2" id="KW-0732">Signal</keyword>
<dbReference type="InterPro" id="IPR050218">
    <property type="entry name" value="LptD"/>
</dbReference>
<feature type="domain" description="LptD C-terminal" evidence="3">
    <location>
        <begin position="299"/>
        <end position="651"/>
    </location>
</feature>
<dbReference type="InterPro" id="IPR020889">
    <property type="entry name" value="LipoPS_assembly_LptD"/>
</dbReference>
<comment type="function">
    <text evidence="2">Together with LptE, is involved in the assembly of lipopolysaccharide (LPS) at the surface of the outer membrane.</text>
</comment>
<dbReference type="Pfam" id="PF19838">
    <property type="entry name" value="LptD_2"/>
    <property type="match status" value="1"/>
</dbReference>
<gene>
    <name evidence="2" type="primary">lptD</name>
    <name evidence="5" type="ORF">SAJA_05535</name>
</gene>
<dbReference type="HAMAP" id="MF_01411">
    <property type="entry name" value="LPS_assembly_LptD"/>
    <property type="match status" value="1"/>
</dbReference>
<dbReference type="InterPro" id="IPR045659">
    <property type="entry name" value="LptD_2"/>
</dbReference>
<dbReference type="PANTHER" id="PTHR30189">
    <property type="entry name" value="LPS-ASSEMBLY PROTEIN"/>
    <property type="match status" value="1"/>
</dbReference>
<dbReference type="GO" id="GO:0043165">
    <property type="term" value="P:Gram-negative-bacterium-type cell outer membrane assembly"/>
    <property type="evidence" value="ECO:0007669"/>
    <property type="project" value="UniProtKB-UniRule"/>
</dbReference>
<dbReference type="InParanoid" id="A0A423PX03"/>
<evidence type="ECO:0000259" key="4">
    <source>
        <dbReference type="Pfam" id="PF19838"/>
    </source>
</evidence>
<keyword evidence="1 2" id="KW-0998">Cell outer membrane</keyword>
<evidence type="ECO:0000256" key="1">
    <source>
        <dbReference type="ARBA" id="ARBA00023237"/>
    </source>
</evidence>
<keyword evidence="2" id="KW-0472">Membrane</keyword>
<dbReference type="EMBL" id="AYKG01000012">
    <property type="protein sequence ID" value="ROO30138.1"/>
    <property type="molecule type" value="Genomic_DNA"/>
</dbReference>
<dbReference type="FunCoup" id="A0A423PX03">
    <property type="interactions" value="137"/>
</dbReference>
<organism evidence="5 6">
    <name type="scientific">Salinisphaera japonica YTM-1</name>
    <dbReference type="NCBI Taxonomy" id="1209778"/>
    <lineage>
        <taxon>Bacteria</taxon>
        <taxon>Pseudomonadati</taxon>
        <taxon>Pseudomonadota</taxon>
        <taxon>Gammaproteobacteria</taxon>
        <taxon>Salinisphaerales</taxon>
        <taxon>Salinisphaeraceae</taxon>
        <taxon>Salinisphaera</taxon>
    </lineage>
</organism>
<name>A0A423PX03_9GAMM</name>
<dbReference type="PANTHER" id="PTHR30189:SF1">
    <property type="entry name" value="LPS-ASSEMBLY PROTEIN LPTD"/>
    <property type="match status" value="1"/>
</dbReference>
<accession>A0A423PX03</accession>